<dbReference type="Pfam" id="PF08487">
    <property type="entry name" value="VIT"/>
    <property type="match status" value="1"/>
</dbReference>
<keyword evidence="1" id="KW-0472">Membrane</keyword>
<evidence type="ECO:0000259" key="3">
    <source>
        <dbReference type="PROSITE" id="PS51468"/>
    </source>
</evidence>
<gene>
    <name evidence="4" type="ORF">J2750_002282</name>
</gene>
<dbReference type="PROSITE" id="PS51468">
    <property type="entry name" value="VIT"/>
    <property type="match status" value="1"/>
</dbReference>
<feature type="transmembrane region" description="Helical" evidence="1">
    <location>
        <begin position="627"/>
        <end position="644"/>
    </location>
</feature>
<protein>
    <submittedName>
        <fullName evidence="4">Uncharacterized protein YegL</fullName>
    </submittedName>
</protein>
<dbReference type="Gene3D" id="3.40.50.410">
    <property type="entry name" value="von Willebrand factor, type A domain"/>
    <property type="match status" value="1"/>
</dbReference>
<evidence type="ECO:0000313" key="4">
    <source>
        <dbReference type="EMBL" id="MDR6223805.1"/>
    </source>
</evidence>
<evidence type="ECO:0000259" key="2">
    <source>
        <dbReference type="PROSITE" id="PS50234"/>
    </source>
</evidence>
<dbReference type="PANTHER" id="PTHR10338:SF108">
    <property type="entry name" value="INTER-ALPHA-TRYPSIN INHIBITOR HEAVY CHAIN H4-LIKE PROTEIN"/>
    <property type="match status" value="1"/>
</dbReference>
<dbReference type="Pfam" id="PF00092">
    <property type="entry name" value="VWA"/>
    <property type="match status" value="1"/>
</dbReference>
<keyword evidence="5" id="KW-1185">Reference proteome</keyword>
<dbReference type="InterPro" id="IPR036465">
    <property type="entry name" value="vWFA_dom_sf"/>
</dbReference>
<keyword evidence="1" id="KW-0812">Transmembrane</keyword>
<proteinExistence type="predicted"/>
<keyword evidence="1" id="KW-1133">Transmembrane helix</keyword>
<organism evidence="4 5">
    <name type="scientific">Methanococcoides alaskense</name>
    <dbReference type="NCBI Taxonomy" id="325778"/>
    <lineage>
        <taxon>Archaea</taxon>
        <taxon>Methanobacteriati</taxon>
        <taxon>Methanobacteriota</taxon>
        <taxon>Stenosarchaea group</taxon>
        <taxon>Methanomicrobia</taxon>
        <taxon>Methanosarcinales</taxon>
        <taxon>Methanosarcinaceae</taxon>
        <taxon>Methanococcoides</taxon>
    </lineage>
</organism>
<dbReference type="SMART" id="SM00327">
    <property type="entry name" value="VWA"/>
    <property type="match status" value="1"/>
</dbReference>
<dbReference type="SUPFAM" id="SSF53300">
    <property type="entry name" value="vWA-like"/>
    <property type="match status" value="1"/>
</dbReference>
<accession>A0AA90Z9D0</accession>
<dbReference type="PROSITE" id="PS50234">
    <property type="entry name" value="VWFA"/>
    <property type="match status" value="1"/>
</dbReference>
<dbReference type="InterPro" id="IPR050934">
    <property type="entry name" value="ITIH"/>
</dbReference>
<dbReference type="SMART" id="SM00609">
    <property type="entry name" value="VIT"/>
    <property type="match status" value="1"/>
</dbReference>
<dbReference type="PANTHER" id="PTHR10338">
    <property type="entry name" value="INTER-ALPHA-TRYPSIN INHIBITOR HEAVY CHAIN FAMILY MEMBER"/>
    <property type="match status" value="1"/>
</dbReference>
<sequence>MESKRRLAGAITGALIIFMCLLLIVPANAQSNAEVDYLNIDVNINDGYAITTVEEKLDNGNNFAITDKFEFLIPEKAFLSGFSISIDGEEYQADILKKAEAQQKFEEAASGGRTAGLLETRDSELFSYSLNFEANQSIVVKLTYEQALTRTLDEYEYLQYLRSNHVVNDLQVSIDIDSSTDVLSVGTPGFISDITYPDTNSARVRYTDVGLPGQDLKVVFKTENTPLNGNMIFYESDGQGYFMHTFSPTEKEIGTSPLNKDIIFVIDKSGSMSGLKIQQVRTAFSQIINDLPEGDRFNVVFFDSFVRTPGNEILMVNDANKVQSVELVTDTTAYGGTNINDALLASLDLFNAGSDNVPIIVFLTDGMPTDGIESTAVIRQNVLEANVINASIFSIAFGREYDYDFNFLQALSLENGGIAVYFEPDTEASSGISNFYDTISTPLVSDLIFSYDEQVYNTVLTGKKHLFVGSEVMLLGKYDQDAETVIARVDGNTRSGNHVFEREFIVQPEEKNDFVVRLWAYNNIMSKLDRMKVEGETDELVSEVTTLSLEYGFVTPYTSFFVEVPQVEEPDEGPVGSATDEAVMDEVPVGEAMVDEVPVEEAMVDEISSDEVAEDIAMDGPADETPGFSFLLAASAIGGALLFLRRMDN</sequence>
<dbReference type="InterPro" id="IPR002035">
    <property type="entry name" value="VWF_A"/>
</dbReference>
<name>A0AA90Z9D0_9EURY</name>
<feature type="domain" description="VIT" evidence="3">
    <location>
        <begin position="19"/>
        <end position="146"/>
    </location>
</feature>
<dbReference type="InterPro" id="IPR013694">
    <property type="entry name" value="VIT"/>
</dbReference>
<feature type="domain" description="VWFA" evidence="2">
    <location>
        <begin position="261"/>
        <end position="439"/>
    </location>
</feature>
<comment type="caution">
    <text evidence="4">The sequence shown here is derived from an EMBL/GenBank/DDBJ whole genome shotgun (WGS) entry which is preliminary data.</text>
</comment>
<dbReference type="AlphaFoldDB" id="A0AA90Z9D0"/>
<dbReference type="Proteomes" id="UP001185015">
    <property type="component" value="Unassembled WGS sequence"/>
</dbReference>
<reference evidence="4 5" key="1">
    <citation type="submission" date="2023-07" db="EMBL/GenBank/DDBJ databases">
        <title>Genomic Encyclopedia of Type Strains, Phase IV (KMG-IV): sequencing the most valuable type-strain genomes for metagenomic binning, comparative biology and taxonomic classification.</title>
        <authorList>
            <person name="Goeker M."/>
        </authorList>
    </citation>
    <scope>NUCLEOTIDE SEQUENCE [LARGE SCALE GENOMIC DNA]</scope>
    <source>
        <strain evidence="4 5">DSM 17273</strain>
    </source>
</reference>
<evidence type="ECO:0000313" key="5">
    <source>
        <dbReference type="Proteomes" id="UP001185015"/>
    </source>
</evidence>
<evidence type="ECO:0000256" key="1">
    <source>
        <dbReference type="SAM" id="Phobius"/>
    </source>
</evidence>
<dbReference type="RefSeq" id="WP_309741191.1">
    <property type="nucleotide sequence ID" value="NZ_JAVDQI010000012.1"/>
</dbReference>
<dbReference type="EMBL" id="JAVDQI010000012">
    <property type="protein sequence ID" value="MDR6223805.1"/>
    <property type="molecule type" value="Genomic_DNA"/>
</dbReference>